<dbReference type="Proteomes" id="UP000758856">
    <property type="component" value="Unassembled WGS sequence"/>
</dbReference>
<evidence type="ECO:0000313" key="9">
    <source>
        <dbReference type="Proteomes" id="UP000758856"/>
    </source>
</evidence>
<dbReference type="RefSeq" id="WP_204951319.1">
    <property type="nucleotide sequence ID" value="NZ_BSFF01000003.1"/>
</dbReference>
<dbReference type="Proteomes" id="UP001143400">
    <property type="component" value="Unassembled WGS sequence"/>
</dbReference>
<reference evidence="8 9" key="2">
    <citation type="submission" date="2021-01" db="EMBL/GenBank/DDBJ databases">
        <title>Genomic Encyclopedia of Type Strains, Phase IV (KMG-IV): sequencing the most valuable type-strain genomes for metagenomic binning, comparative biology and taxonomic classification.</title>
        <authorList>
            <person name="Goeker M."/>
        </authorList>
    </citation>
    <scope>NUCLEOTIDE SEQUENCE [LARGE SCALE GENOMIC DNA]</scope>
    <source>
        <strain evidence="8 9">DSM 6130</strain>
    </source>
</reference>
<name>A0A9W6IWW8_9HYPH</name>
<dbReference type="PANTHER" id="PTHR43646:SF2">
    <property type="entry name" value="GLYCOSYLTRANSFERASE 2-LIKE DOMAIN-CONTAINING PROTEIN"/>
    <property type="match status" value="1"/>
</dbReference>
<keyword evidence="2" id="KW-1003">Cell membrane</keyword>
<feature type="domain" description="Glycosyltransferase 2-like" evidence="6">
    <location>
        <begin position="3"/>
        <end position="113"/>
    </location>
</feature>
<reference evidence="7" key="1">
    <citation type="journal article" date="2014" name="Int. J. Syst. Evol. Microbiol.">
        <title>Complete genome sequence of Corynebacterium casei LMG S-19264T (=DSM 44701T), isolated from a smear-ripened cheese.</title>
        <authorList>
            <consortium name="US DOE Joint Genome Institute (JGI-PGF)"/>
            <person name="Walter F."/>
            <person name="Albersmeier A."/>
            <person name="Kalinowski J."/>
            <person name="Ruckert C."/>
        </authorList>
    </citation>
    <scope>NUCLEOTIDE SEQUENCE</scope>
    <source>
        <strain evidence="7">VKM B-1606</strain>
    </source>
</reference>
<dbReference type="GO" id="GO:0016757">
    <property type="term" value="F:glycosyltransferase activity"/>
    <property type="evidence" value="ECO:0007669"/>
    <property type="project" value="UniProtKB-KW"/>
</dbReference>
<dbReference type="InterPro" id="IPR029044">
    <property type="entry name" value="Nucleotide-diphossugar_trans"/>
</dbReference>
<evidence type="ECO:0000256" key="3">
    <source>
        <dbReference type="ARBA" id="ARBA00022676"/>
    </source>
</evidence>
<dbReference type="Gene3D" id="3.90.550.10">
    <property type="entry name" value="Spore Coat Polysaccharide Biosynthesis Protein SpsA, Chain A"/>
    <property type="match status" value="1"/>
</dbReference>
<comment type="subcellular location">
    <subcellularLocation>
        <location evidence="1">Cell membrane</location>
    </subcellularLocation>
</comment>
<keyword evidence="3" id="KW-0328">Glycosyltransferase</keyword>
<evidence type="ECO:0000313" key="8">
    <source>
        <dbReference type="EMBL" id="MBM7852870.1"/>
    </source>
</evidence>
<evidence type="ECO:0000256" key="2">
    <source>
        <dbReference type="ARBA" id="ARBA00022475"/>
    </source>
</evidence>
<evidence type="ECO:0000313" key="7">
    <source>
        <dbReference type="EMBL" id="GLK57079.1"/>
    </source>
</evidence>
<gene>
    <name evidence="7" type="ORF">GCM10008170_30980</name>
    <name evidence="8" type="ORF">JOD31_003112</name>
</gene>
<comment type="caution">
    <text evidence="7">The sequence shown here is derived from an EMBL/GenBank/DDBJ whole genome shotgun (WGS) entry which is preliminary data.</text>
</comment>
<keyword evidence="9" id="KW-1185">Reference proteome</keyword>
<reference evidence="7" key="3">
    <citation type="submission" date="2023-01" db="EMBL/GenBank/DDBJ databases">
        <authorList>
            <person name="Sun Q."/>
            <person name="Evtushenko L."/>
        </authorList>
    </citation>
    <scope>NUCLEOTIDE SEQUENCE</scope>
    <source>
        <strain evidence="7">VKM B-1606</strain>
    </source>
</reference>
<evidence type="ECO:0000256" key="1">
    <source>
        <dbReference type="ARBA" id="ARBA00004236"/>
    </source>
</evidence>
<dbReference type="GO" id="GO:0005886">
    <property type="term" value="C:plasma membrane"/>
    <property type="evidence" value="ECO:0007669"/>
    <property type="project" value="UniProtKB-SubCell"/>
</dbReference>
<keyword evidence="5" id="KW-0472">Membrane</keyword>
<evidence type="ECO:0000259" key="6">
    <source>
        <dbReference type="Pfam" id="PF00535"/>
    </source>
</evidence>
<accession>A0A9W6IWW8</accession>
<proteinExistence type="predicted"/>
<dbReference type="Pfam" id="PF00535">
    <property type="entry name" value="Glycos_transf_2"/>
    <property type="match status" value="1"/>
</dbReference>
<keyword evidence="4 7" id="KW-0808">Transferase</keyword>
<dbReference type="AlphaFoldDB" id="A0A9W6IWW8"/>
<evidence type="ECO:0000256" key="5">
    <source>
        <dbReference type="ARBA" id="ARBA00023136"/>
    </source>
</evidence>
<dbReference type="InterPro" id="IPR001173">
    <property type="entry name" value="Glyco_trans_2-like"/>
</dbReference>
<dbReference type="EMBL" id="BSFF01000003">
    <property type="protein sequence ID" value="GLK57079.1"/>
    <property type="molecule type" value="Genomic_DNA"/>
</dbReference>
<evidence type="ECO:0000256" key="4">
    <source>
        <dbReference type="ARBA" id="ARBA00022679"/>
    </source>
</evidence>
<organism evidence="7 10">
    <name type="scientific">Methylopila capsulata</name>
    <dbReference type="NCBI Taxonomy" id="61654"/>
    <lineage>
        <taxon>Bacteria</taxon>
        <taxon>Pseudomonadati</taxon>
        <taxon>Pseudomonadota</taxon>
        <taxon>Alphaproteobacteria</taxon>
        <taxon>Hyphomicrobiales</taxon>
        <taxon>Methylopilaceae</taxon>
        <taxon>Methylopila</taxon>
    </lineage>
</organism>
<evidence type="ECO:0000313" key="10">
    <source>
        <dbReference type="Proteomes" id="UP001143400"/>
    </source>
</evidence>
<dbReference type="PANTHER" id="PTHR43646">
    <property type="entry name" value="GLYCOSYLTRANSFERASE"/>
    <property type="match status" value="1"/>
</dbReference>
<protein>
    <submittedName>
        <fullName evidence="7">Glycosyl transferase</fullName>
    </submittedName>
    <submittedName>
        <fullName evidence="8">Glycosyltransferase involved in cell wall biosynthesis</fullName>
    </submittedName>
</protein>
<sequence length="225" mass="23990">MLSVVIPTRNDEAVLVATLAALVPGAAEGVVRDVTIADGGSTDSTLEIADLAGCKVVGGFADRASRLDAAARGAKSPWILFLEPGSVLDEGWFREVRSLVETLERRGETTSRAAVFSFGLDQFGAGARASETLARIGEALTGLPRLEQGLLIHRALYEKLGGFRSLPAMAEADLIRRIGRSKVMRLRARALTPTLKKRFAGPRAALGAGLLMLRVPPRLVSRLYG</sequence>
<dbReference type="EMBL" id="JAFBCY010000003">
    <property type="protein sequence ID" value="MBM7852870.1"/>
    <property type="molecule type" value="Genomic_DNA"/>
</dbReference>
<dbReference type="SUPFAM" id="SSF53448">
    <property type="entry name" value="Nucleotide-diphospho-sugar transferases"/>
    <property type="match status" value="1"/>
</dbReference>